<feature type="region of interest" description="Disordered" evidence="1">
    <location>
        <begin position="127"/>
        <end position="188"/>
    </location>
</feature>
<dbReference type="AlphaFoldDB" id="F8CHY5"/>
<reference evidence="2 3" key="1">
    <citation type="journal article" date="2011" name="J. Bacteriol.">
        <title>Genome sequence of the halotolerant marine bacterium Myxococcus fulvus HW-1.</title>
        <authorList>
            <person name="Li Z.F."/>
            <person name="Li X."/>
            <person name="Liu H."/>
            <person name="Liu X."/>
            <person name="Han K."/>
            <person name="Wu Z.H."/>
            <person name="Hu W."/>
            <person name="Li F.F."/>
            <person name="Li Y.Z."/>
        </authorList>
    </citation>
    <scope>NUCLEOTIDE SEQUENCE [LARGE SCALE GENOMIC DNA]</scope>
    <source>
        <strain evidence="3">ATCC BAA-855 / HW-1</strain>
    </source>
</reference>
<organism evidence="2 3">
    <name type="scientific">Myxococcus fulvus (strain ATCC BAA-855 / HW-1)</name>
    <dbReference type="NCBI Taxonomy" id="483219"/>
    <lineage>
        <taxon>Bacteria</taxon>
        <taxon>Pseudomonadati</taxon>
        <taxon>Myxococcota</taxon>
        <taxon>Myxococcia</taxon>
        <taxon>Myxococcales</taxon>
        <taxon>Cystobacterineae</taxon>
        <taxon>Myxococcaceae</taxon>
        <taxon>Myxococcus</taxon>
    </lineage>
</organism>
<dbReference type="KEGG" id="mfu:LILAB_03085"/>
<accession>F8CHY5</accession>
<gene>
    <name evidence="2" type="ordered locus">LILAB_03085</name>
</gene>
<dbReference type="STRING" id="483219.LILAB_03085"/>
<feature type="compositionally biased region" description="Low complexity" evidence="1">
    <location>
        <begin position="73"/>
        <end position="85"/>
    </location>
</feature>
<feature type="compositionally biased region" description="Polar residues" evidence="1">
    <location>
        <begin position="127"/>
        <end position="139"/>
    </location>
</feature>
<dbReference type="EMBL" id="CP002830">
    <property type="protein sequence ID" value="AEI62542.1"/>
    <property type="molecule type" value="Genomic_DNA"/>
</dbReference>
<evidence type="ECO:0000256" key="1">
    <source>
        <dbReference type="SAM" id="MobiDB-lite"/>
    </source>
</evidence>
<name>F8CHY5_MYXFH</name>
<dbReference type="eggNOG" id="COG0484">
    <property type="taxonomic scope" value="Bacteria"/>
</dbReference>
<sequence length="188" mass="19554">MAEGEVRQYWVRNDRGTMWGPLTLPTIELLIESGSIQGRLQMSEDGLNFAFPWRFPEAREVVPRELWGPGAPAVSAAEQAAQGAPGMAGPGGVPAAGPGAAPRAGPGVSAATTPSAASSIFVRPSGTVTPMEQEASISTLRAREARRCSSRISRDTGSSGSTGERRKPPSPKLLRPPVITSPPPASST</sequence>
<evidence type="ECO:0000313" key="2">
    <source>
        <dbReference type="EMBL" id="AEI62542.1"/>
    </source>
</evidence>
<feature type="region of interest" description="Disordered" evidence="1">
    <location>
        <begin position="73"/>
        <end position="112"/>
    </location>
</feature>
<dbReference type="Proteomes" id="UP000000488">
    <property type="component" value="Chromosome"/>
</dbReference>
<proteinExistence type="predicted"/>
<dbReference type="HOGENOM" id="CLU_1439649_0_0_7"/>
<protein>
    <submittedName>
        <fullName evidence="2">PT repeat/DnaJ domain/TPR repeat-containing protein</fullName>
    </submittedName>
</protein>
<feature type="compositionally biased region" description="Pro residues" evidence="1">
    <location>
        <begin position="179"/>
        <end position="188"/>
    </location>
</feature>
<feature type="compositionally biased region" description="Low complexity" evidence="1">
    <location>
        <begin position="95"/>
        <end position="112"/>
    </location>
</feature>
<evidence type="ECO:0000313" key="3">
    <source>
        <dbReference type="Proteomes" id="UP000000488"/>
    </source>
</evidence>